<evidence type="ECO:0000256" key="4">
    <source>
        <dbReference type="ARBA" id="ARBA00022842"/>
    </source>
</evidence>
<dbReference type="InterPro" id="IPR019307">
    <property type="entry name" value="RNA-bd_AU-1/RNase_E/G"/>
</dbReference>
<dbReference type="PANTHER" id="PTHR30001:SF0">
    <property type="entry name" value="RIBONUCLEASE G"/>
    <property type="match status" value="1"/>
</dbReference>
<dbReference type="GO" id="GO:0005737">
    <property type="term" value="C:cytoplasm"/>
    <property type="evidence" value="ECO:0007669"/>
    <property type="project" value="TreeGrafter"/>
</dbReference>
<dbReference type="GO" id="GO:0003723">
    <property type="term" value="F:RNA binding"/>
    <property type="evidence" value="ECO:0007669"/>
    <property type="project" value="UniProtKB-KW"/>
</dbReference>
<feature type="domain" description="S1 motif" evidence="6">
    <location>
        <begin position="37"/>
        <end position="110"/>
    </location>
</feature>
<dbReference type="GO" id="GO:0046872">
    <property type="term" value="F:metal ion binding"/>
    <property type="evidence" value="ECO:0007669"/>
    <property type="project" value="UniProtKB-KW"/>
</dbReference>
<name>A0A832IGW1_9THEM</name>
<keyword evidence="4" id="KW-0460">Magnesium</keyword>
<evidence type="ECO:0000256" key="1">
    <source>
        <dbReference type="ARBA" id="ARBA00001946"/>
    </source>
</evidence>
<dbReference type="SMART" id="SM00316">
    <property type="entry name" value="S1"/>
    <property type="match status" value="1"/>
</dbReference>
<proteinExistence type="predicted"/>
<dbReference type="EMBL" id="DTKQ01000057">
    <property type="protein sequence ID" value="HGZ80311.1"/>
    <property type="molecule type" value="Genomic_DNA"/>
</dbReference>
<dbReference type="Pfam" id="PF10150">
    <property type="entry name" value="RNase_E_G"/>
    <property type="match status" value="1"/>
</dbReference>
<comment type="caution">
    <text evidence="7">The sequence shown here is derived from an EMBL/GenBank/DDBJ whole genome shotgun (WGS) entry which is preliminary data.</text>
</comment>
<evidence type="ECO:0000259" key="6">
    <source>
        <dbReference type="PROSITE" id="PS50126"/>
    </source>
</evidence>
<dbReference type="PANTHER" id="PTHR30001">
    <property type="entry name" value="RIBONUCLEASE"/>
    <property type="match status" value="1"/>
</dbReference>
<dbReference type="InterPro" id="IPR003029">
    <property type="entry name" value="S1_domain"/>
</dbReference>
<organism evidence="7">
    <name type="scientific">Pseudothermotoga hypogea</name>
    <dbReference type="NCBI Taxonomy" id="57487"/>
    <lineage>
        <taxon>Bacteria</taxon>
        <taxon>Thermotogati</taxon>
        <taxon>Thermotogota</taxon>
        <taxon>Thermotogae</taxon>
        <taxon>Thermotogales</taxon>
        <taxon>Thermotogaceae</taxon>
        <taxon>Pseudothermotoga</taxon>
    </lineage>
</organism>
<evidence type="ECO:0000313" key="7">
    <source>
        <dbReference type="EMBL" id="HGZ80311.1"/>
    </source>
</evidence>
<dbReference type="AlphaFoldDB" id="A0A832IGW1"/>
<dbReference type="GO" id="GO:0016787">
    <property type="term" value="F:hydrolase activity"/>
    <property type="evidence" value="ECO:0007669"/>
    <property type="project" value="UniProtKB-KW"/>
</dbReference>
<dbReference type="CDD" id="cd04453">
    <property type="entry name" value="S1_RNase_E"/>
    <property type="match status" value="1"/>
</dbReference>
<dbReference type="PROSITE" id="PS50126">
    <property type="entry name" value="S1"/>
    <property type="match status" value="1"/>
</dbReference>
<keyword evidence="5" id="KW-0694">RNA-binding</keyword>
<dbReference type="Gene3D" id="2.40.50.140">
    <property type="entry name" value="Nucleic acid-binding proteins"/>
    <property type="match status" value="1"/>
</dbReference>
<dbReference type="InterPro" id="IPR012340">
    <property type="entry name" value="NA-bd_OB-fold"/>
</dbReference>
<evidence type="ECO:0000256" key="3">
    <source>
        <dbReference type="ARBA" id="ARBA00022801"/>
    </source>
</evidence>
<dbReference type="GO" id="GO:0006364">
    <property type="term" value="P:rRNA processing"/>
    <property type="evidence" value="ECO:0007669"/>
    <property type="project" value="TreeGrafter"/>
</dbReference>
<reference evidence="7" key="1">
    <citation type="journal article" date="2020" name="mSystems">
        <title>Genome- and Community-Level Interaction Insights into Carbon Utilization and Element Cycling Functions of Hydrothermarchaeota in Hydrothermal Sediment.</title>
        <authorList>
            <person name="Zhou Z."/>
            <person name="Liu Y."/>
            <person name="Xu W."/>
            <person name="Pan J."/>
            <person name="Luo Z.H."/>
            <person name="Li M."/>
        </authorList>
    </citation>
    <scope>NUCLEOTIDE SEQUENCE [LARGE SCALE GENOMIC DNA]</scope>
    <source>
        <strain evidence="7">SpSt-86</strain>
    </source>
</reference>
<accession>A0A832IGW1</accession>
<comment type="cofactor">
    <cofactor evidence="1">
        <name>Mg(2+)</name>
        <dbReference type="ChEBI" id="CHEBI:18420"/>
    </cofactor>
</comment>
<evidence type="ECO:0000256" key="5">
    <source>
        <dbReference type="ARBA" id="ARBA00022884"/>
    </source>
</evidence>
<dbReference type="InterPro" id="IPR004659">
    <property type="entry name" value="RNase_E/G"/>
</dbReference>
<sequence length="468" mass="53337">MSTALIINVHENFVSGAILEDGELQEVFDEENETIAGNLYVGVIQKIIPALNAAFVDIGEGKNGFLRISDIGKSYIQQVLNGKQPAEGSKLLVQVKHDAVGQKGPQLTCKLSLPGRYVVYFPMSRVRGVSKKIVEQRERERLRSLFSKLEKNEGLVIRTASEGMPMEIIEEELQSLRQEWQQILSSFKRSRRVKLLRREPTAIDYVLRERLNKNVDEVYVNEEKAYELVKQEVKKISKSIVVHFVEGDLFERFSIYQQLNLLQRRTIDLPSGGYLALDTTEAMTVFDVNSASFTGGKNHAELAFRINMEAAKEIARQLRLRNIGGIVVVDFIGMPNKEYYDRLFKKIRESFEKDPAHVELLGFTRLGLFEMTRKRRTPSSEQLLFSPCPICKGSGRVLSATIVLKRLSNALKEIDLSQYGSVKINLHQRFSGYMEKIKALVPAHREKVRVSFTHPDPNEFEITLSKKT</sequence>
<evidence type="ECO:0000256" key="2">
    <source>
        <dbReference type="ARBA" id="ARBA00022723"/>
    </source>
</evidence>
<dbReference type="SUPFAM" id="SSF50249">
    <property type="entry name" value="Nucleic acid-binding proteins"/>
    <property type="match status" value="1"/>
</dbReference>
<dbReference type="NCBIfam" id="TIGR00757">
    <property type="entry name" value="RNaseEG"/>
    <property type="match status" value="1"/>
</dbReference>
<gene>
    <name evidence="7" type="ORF">ENW55_10065</name>
</gene>
<keyword evidence="3" id="KW-0378">Hydrolase</keyword>
<protein>
    <submittedName>
        <fullName evidence="7">Rne/Rng family ribonuclease</fullName>
    </submittedName>
</protein>
<dbReference type="GO" id="GO:0004540">
    <property type="term" value="F:RNA nuclease activity"/>
    <property type="evidence" value="ECO:0007669"/>
    <property type="project" value="InterPro"/>
</dbReference>
<keyword evidence="2" id="KW-0479">Metal-binding</keyword>